<evidence type="ECO:0000313" key="2">
    <source>
        <dbReference type="Proteomes" id="UP000028630"/>
    </source>
</evidence>
<accession>A0A084ZBP9</accession>
<organism evidence="1 2">
    <name type="scientific">Trabulsiella guamensis ATCC 49490</name>
    <dbReference type="NCBI Taxonomy" id="1005994"/>
    <lineage>
        <taxon>Bacteria</taxon>
        <taxon>Pseudomonadati</taxon>
        <taxon>Pseudomonadota</taxon>
        <taxon>Gammaproteobacteria</taxon>
        <taxon>Enterobacterales</taxon>
        <taxon>Enterobacteriaceae</taxon>
        <taxon>Trabulsiella</taxon>
    </lineage>
</organism>
<dbReference type="EMBL" id="JMTB01000165">
    <property type="protein sequence ID" value="KFB94893.1"/>
    <property type="molecule type" value="Genomic_DNA"/>
</dbReference>
<sequence>INVGESPLYATTGLRNYGIWATGNKSAAALTGDLNLTGDGAVGAYAENGGTVIVAGNGAVNFKDGENQLGYYVYGPTSTIINSGSATQDVSTDGSVLFRMDGGASFAGGSGASSVFTASGRGTTAVVANGKDSSSSKVTSVNSGAMTVNLTGGDAIGVHITGGAQGKITSDATINLDAVGAVAGIADGQGYDMNDNPLGSPVAGVLSDATKDAGASGFGTGTILVSEADLNSSLDEVTGYIAYNGAEVSNSGNIVFTGAHTTGLQIQAGSRGDNTGSITVGAGGVGIEAIDPEGKTTTVVNTSGDLVLNGGSVSDRTTGIVASGEKTTVNMTGGKIMMNGEGAVGVSASDGATVNLSGTATPAFSSTAKDQIMLNVSGAGTSINTDVPAG</sequence>
<dbReference type="Proteomes" id="UP000028630">
    <property type="component" value="Unassembled WGS sequence"/>
</dbReference>
<proteinExistence type="predicted"/>
<gene>
    <name evidence="1" type="ORF">GTGU_04714</name>
</gene>
<evidence type="ECO:0008006" key="3">
    <source>
        <dbReference type="Google" id="ProtNLM"/>
    </source>
</evidence>
<dbReference type="AlphaFoldDB" id="A0A084ZBP9"/>
<dbReference type="eggNOG" id="COG2911">
    <property type="taxonomic scope" value="Bacteria"/>
</dbReference>
<feature type="non-terminal residue" evidence="1">
    <location>
        <position position="1"/>
    </location>
</feature>
<protein>
    <recommendedName>
        <fullName evidence="3">Autotransporter outer membrane beta-barrel domain-containing protein</fullName>
    </recommendedName>
</protein>
<feature type="non-terminal residue" evidence="1">
    <location>
        <position position="390"/>
    </location>
</feature>
<evidence type="ECO:0000313" key="1">
    <source>
        <dbReference type="EMBL" id="KFB94893.1"/>
    </source>
</evidence>
<reference evidence="2" key="1">
    <citation type="submission" date="2014-05" db="EMBL/GenBank/DDBJ databases">
        <title>ATOL: Assembling a taxonomically balanced genome-scale reconstruction of the evolutionary history of the Enterobacteriaceae.</title>
        <authorList>
            <person name="Plunkett G. III"/>
            <person name="Neeno-Eckwall E.C."/>
            <person name="Glasner J.D."/>
            <person name="Perna N.T."/>
        </authorList>
    </citation>
    <scope>NUCLEOTIDE SEQUENCE [LARGE SCALE GENOMIC DNA]</scope>
    <source>
        <strain evidence="2">ATCC 49490</strain>
    </source>
</reference>
<comment type="caution">
    <text evidence="1">The sequence shown here is derived from an EMBL/GenBank/DDBJ whole genome shotgun (WGS) entry which is preliminary data.</text>
</comment>
<name>A0A084ZBP9_9ENTR</name>
<keyword evidence="2" id="KW-1185">Reference proteome</keyword>